<reference evidence="13 14" key="1">
    <citation type="journal article" date="2009" name="J. Bacteriol.">
        <title>Genome sequence of Azotobacter vinelandii, an obligate aerobe specialized to support diverse anaerobic metabolic processes.</title>
        <authorList>
            <person name="Setubal J.C."/>
            <person name="dos Santos P."/>
            <person name="Goldman B.S."/>
            <person name="Ertesvag H."/>
            <person name="Espin G."/>
            <person name="Rubio L.M."/>
            <person name="Valla S."/>
            <person name="Almeida N.F."/>
            <person name="Balasubramanian D."/>
            <person name="Cromes L."/>
            <person name="Curatti L."/>
            <person name="Du Z."/>
            <person name="Godsy E."/>
            <person name="Goodner B."/>
            <person name="Hellner-Burris K."/>
            <person name="Hernandez J.A."/>
            <person name="Houmiel K."/>
            <person name="Imperial J."/>
            <person name="Kennedy C."/>
            <person name="Larson T.J."/>
            <person name="Latreille P."/>
            <person name="Ligon L.S."/>
            <person name="Lu J."/>
            <person name="Maerk M."/>
            <person name="Miller N.M."/>
            <person name="Norton S."/>
            <person name="O'Carroll I.P."/>
            <person name="Paulsen I."/>
            <person name="Raulfs E.C."/>
            <person name="Roemer R."/>
            <person name="Rosser J."/>
            <person name="Segura D."/>
            <person name="Slater S."/>
            <person name="Stricklin S.L."/>
            <person name="Studholme D.J."/>
            <person name="Sun J."/>
            <person name="Viana C.J."/>
            <person name="Wallin E."/>
            <person name="Wang B."/>
            <person name="Wheeler C."/>
            <person name="Zhu H."/>
            <person name="Dean D.R."/>
            <person name="Dixon R."/>
            <person name="Wood D."/>
        </authorList>
    </citation>
    <scope>NUCLEOTIDE SEQUENCE [LARGE SCALE GENOMIC DNA]</scope>
    <source>
        <strain evidence="14">DJ / ATCC BAA-1303</strain>
    </source>
</reference>
<dbReference type="Pfam" id="PF00890">
    <property type="entry name" value="FAD_binding_2"/>
    <property type="match status" value="1"/>
</dbReference>
<comment type="pathway">
    <text evidence="2">Cofactor biosynthesis; NAD(+) biosynthesis; iminoaspartate from L-aspartate (oxidase route): step 1/1.</text>
</comment>
<feature type="domain" description="FAD-dependent oxidoreductase 2 FAD-binding" evidence="11">
    <location>
        <begin position="22"/>
        <end position="366"/>
    </location>
</feature>
<evidence type="ECO:0000256" key="5">
    <source>
        <dbReference type="ARBA" id="ARBA00021901"/>
    </source>
</evidence>
<keyword evidence="8" id="KW-0274">FAD</keyword>
<dbReference type="GO" id="GO:0008734">
    <property type="term" value="F:L-aspartate oxidase activity"/>
    <property type="evidence" value="ECO:0007669"/>
    <property type="project" value="UniProtKB-EC"/>
</dbReference>
<keyword evidence="7" id="KW-0662">Pyridine nucleotide biosynthesis</keyword>
<proteinExistence type="inferred from homology"/>
<dbReference type="EC" id="1.4.3.16" evidence="4"/>
<comment type="catalytic activity">
    <reaction evidence="10">
        <text>L-aspartate + O2 = iminosuccinate + H2O2</text>
        <dbReference type="Rhea" id="RHEA:25876"/>
        <dbReference type="ChEBI" id="CHEBI:15379"/>
        <dbReference type="ChEBI" id="CHEBI:16240"/>
        <dbReference type="ChEBI" id="CHEBI:29991"/>
        <dbReference type="ChEBI" id="CHEBI:77875"/>
        <dbReference type="EC" id="1.4.3.16"/>
    </reaction>
    <physiologicalReaction direction="left-to-right" evidence="10">
        <dbReference type="Rhea" id="RHEA:25877"/>
    </physiologicalReaction>
</comment>
<dbReference type="InterPro" id="IPR003953">
    <property type="entry name" value="FAD-dep_OxRdtase_2_FAD-bd"/>
</dbReference>
<dbReference type="SUPFAM" id="SSF46977">
    <property type="entry name" value="Succinate dehydrogenase/fumarate reductase flavoprotein C-terminal domain"/>
    <property type="match status" value="1"/>
</dbReference>
<dbReference type="InterPro" id="IPR015939">
    <property type="entry name" value="Fum_Rdtase/Succ_DH_flav-like_C"/>
</dbReference>
<protein>
    <recommendedName>
        <fullName evidence="5">L-aspartate oxidase</fullName>
        <ecNumber evidence="4">1.4.3.16</ecNumber>
    </recommendedName>
</protein>
<dbReference type="Pfam" id="PF02910">
    <property type="entry name" value="Succ_DH_flav_C"/>
    <property type="match status" value="1"/>
</dbReference>
<dbReference type="PRINTS" id="PR00368">
    <property type="entry name" value="FADPNR"/>
</dbReference>
<name>C1DG73_AZOVD</name>
<evidence type="ECO:0000256" key="3">
    <source>
        <dbReference type="ARBA" id="ARBA00008562"/>
    </source>
</evidence>
<dbReference type="GO" id="GO:0009435">
    <property type="term" value="P:NAD+ biosynthetic process"/>
    <property type="evidence" value="ECO:0007669"/>
    <property type="project" value="UniProtKB-UniPathway"/>
</dbReference>
<evidence type="ECO:0000256" key="10">
    <source>
        <dbReference type="ARBA" id="ARBA00048305"/>
    </source>
</evidence>
<evidence type="ECO:0000256" key="9">
    <source>
        <dbReference type="ARBA" id="ARBA00023002"/>
    </source>
</evidence>
<dbReference type="AlphaFoldDB" id="C1DG73"/>
<dbReference type="EMBL" id="CP001157">
    <property type="protein sequence ID" value="ACO78384.1"/>
    <property type="molecule type" value="Genomic_DNA"/>
</dbReference>
<evidence type="ECO:0000259" key="11">
    <source>
        <dbReference type="Pfam" id="PF00890"/>
    </source>
</evidence>
<dbReference type="Gene3D" id="3.90.700.10">
    <property type="entry name" value="Succinate dehydrogenase/fumarate reductase flavoprotein, catalytic domain"/>
    <property type="match status" value="1"/>
</dbReference>
<evidence type="ECO:0000313" key="14">
    <source>
        <dbReference type="Proteomes" id="UP000002424"/>
    </source>
</evidence>
<organism evidence="13 14">
    <name type="scientific">Azotobacter vinelandii (strain DJ / ATCC BAA-1303)</name>
    <dbReference type="NCBI Taxonomy" id="322710"/>
    <lineage>
        <taxon>Bacteria</taxon>
        <taxon>Pseudomonadati</taxon>
        <taxon>Pseudomonadota</taxon>
        <taxon>Gammaproteobacteria</taxon>
        <taxon>Pseudomonadales</taxon>
        <taxon>Pseudomonadaceae</taxon>
        <taxon>Azotobacter</taxon>
    </lineage>
</organism>
<dbReference type="InterPro" id="IPR027477">
    <property type="entry name" value="Succ_DH/fumarate_Rdtase_cat_sf"/>
</dbReference>
<dbReference type="InterPro" id="IPR036188">
    <property type="entry name" value="FAD/NAD-bd_sf"/>
</dbReference>
<dbReference type="OrthoDB" id="9805351at2"/>
<evidence type="ECO:0000256" key="2">
    <source>
        <dbReference type="ARBA" id="ARBA00004950"/>
    </source>
</evidence>
<keyword evidence="9" id="KW-0560">Oxidoreductase</keyword>
<dbReference type="Proteomes" id="UP000002424">
    <property type="component" value="Chromosome"/>
</dbReference>
<accession>C1DG73</accession>
<dbReference type="KEGG" id="avn:Avin_21930"/>
<evidence type="ECO:0000256" key="4">
    <source>
        <dbReference type="ARBA" id="ARBA00012173"/>
    </source>
</evidence>
<dbReference type="Gene3D" id="1.20.58.100">
    <property type="entry name" value="Fumarate reductase/succinate dehydrogenase flavoprotein-like, C-terminal domain"/>
    <property type="match status" value="1"/>
</dbReference>
<dbReference type="InterPro" id="IPR005288">
    <property type="entry name" value="NadB"/>
</dbReference>
<dbReference type="UniPathway" id="UPA00253">
    <property type="reaction ID" value="UER00326"/>
</dbReference>
<evidence type="ECO:0000256" key="8">
    <source>
        <dbReference type="ARBA" id="ARBA00022827"/>
    </source>
</evidence>
<evidence type="ECO:0000256" key="1">
    <source>
        <dbReference type="ARBA" id="ARBA00001974"/>
    </source>
</evidence>
<dbReference type="GeneID" id="88185398"/>
<keyword evidence="14" id="KW-1185">Reference proteome</keyword>
<dbReference type="HOGENOM" id="CLU_014312_8_5_6"/>
<evidence type="ECO:0000313" key="13">
    <source>
        <dbReference type="EMBL" id="ACO78384.1"/>
    </source>
</evidence>
<dbReference type="PANTHER" id="PTHR42716:SF2">
    <property type="entry name" value="L-ASPARTATE OXIDASE, CHLOROPLASTIC"/>
    <property type="match status" value="1"/>
</dbReference>
<comment type="similarity">
    <text evidence="3">Belongs to the FAD-dependent oxidoreductase 2 family. NadB subfamily.</text>
</comment>
<dbReference type="Gene3D" id="3.50.50.60">
    <property type="entry name" value="FAD/NAD(P)-binding domain"/>
    <property type="match status" value="2"/>
</dbReference>
<dbReference type="SUPFAM" id="SSF51905">
    <property type="entry name" value="FAD/NAD(P)-binding domain"/>
    <property type="match status" value="1"/>
</dbReference>
<keyword evidence="6" id="KW-0285">Flavoprotein</keyword>
<dbReference type="EnsemblBacteria" id="ACO78384">
    <property type="protein sequence ID" value="ACO78384"/>
    <property type="gene ID" value="Avin_21930"/>
</dbReference>
<sequence length="545" mass="58812">MCAASSFYSATGASQSLELQADVLVLGGGLSGTWAAVAAARAGARVILADKGWCGASGVTATAGPGHWWVAPEERRAAIDKRLAGALGLADPQWMARILDCTWRTLPTLAGYYDFPRDERGVTQYRGLRGPEYMRGMRRLAEDNGVSILDQSPALELLRNADGRLAGARGWQRQARRDWQVRAPAVVVATGGCGFLSRLLGSQTNTGDGHLMAVEAGAELSGMEFSSYYCIAPLDSTMTRSMVYTFGSYFDDAGRPLGIVPGPDFTNALARALLQGPVYCRLERVPEALRARLPYVQPNLMLPFARRGIDPYRDRFPVTLHAEGTIRGVGGLRVVDAHCQTGVPGLFAAGDAASREPVTGAVSGGGAVNAAWALSSGQWAGQGAARHARGNASLARRGLLLGLGGIGMPRRQGDKAPDNRTLVRRIQEEMHPYDKNLFRSGGQLDRSLAELENVWDRLRHAPEGHGGDPLRVRETAALAAVARWCYGAALERQESRGLHQRSDAPAQRVEFDLHLRSGGLDRPWVRRDGLPASTWTDFENRSHNA</sequence>
<gene>
    <name evidence="13" type="primary">asfA</name>
    <name evidence="13" type="ordered locus">Avin_21930</name>
</gene>
<evidence type="ECO:0000259" key="12">
    <source>
        <dbReference type="Pfam" id="PF02910"/>
    </source>
</evidence>
<comment type="cofactor">
    <cofactor evidence="1">
        <name>FAD</name>
        <dbReference type="ChEBI" id="CHEBI:57692"/>
    </cofactor>
</comment>
<dbReference type="PANTHER" id="PTHR42716">
    <property type="entry name" value="L-ASPARTATE OXIDASE"/>
    <property type="match status" value="1"/>
</dbReference>
<dbReference type="RefSeq" id="WP_012700783.1">
    <property type="nucleotide sequence ID" value="NC_012560.1"/>
</dbReference>
<dbReference type="eggNOG" id="COG1053">
    <property type="taxonomic scope" value="Bacteria"/>
</dbReference>
<dbReference type="PRINTS" id="PR00469">
    <property type="entry name" value="PNDRDTASEII"/>
</dbReference>
<evidence type="ECO:0000256" key="6">
    <source>
        <dbReference type="ARBA" id="ARBA00022630"/>
    </source>
</evidence>
<evidence type="ECO:0000256" key="7">
    <source>
        <dbReference type="ARBA" id="ARBA00022642"/>
    </source>
</evidence>
<dbReference type="InterPro" id="IPR037099">
    <property type="entry name" value="Fum_R/Succ_DH_flav-like_C_sf"/>
</dbReference>
<feature type="domain" description="Fumarate reductase/succinate dehydrogenase flavoprotein-like C-terminal" evidence="12">
    <location>
        <begin position="436"/>
        <end position="506"/>
    </location>
</feature>
<dbReference type="STRING" id="322710.Avin_21930"/>